<comment type="caution">
    <text evidence="2">The sequence shown here is derived from an EMBL/GenBank/DDBJ whole genome shotgun (WGS) entry which is preliminary data.</text>
</comment>
<feature type="region of interest" description="Disordered" evidence="1">
    <location>
        <begin position="1"/>
        <end position="24"/>
    </location>
</feature>
<reference evidence="2" key="1">
    <citation type="journal article" date="2022" name="bioRxiv">
        <title>Sequencing and chromosome-scale assembly of the giantPleurodeles waltlgenome.</title>
        <authorList>
            <person name="Brown T."/>
            <person name="Elewa A."/>
            <person name="Iarovenko S."/>
            <person name="Subramanian E."/>
            <person name="Araus A.J."/>
            <person name="Petzold A."/>
            <person name="Susuki M."/>
            <person name="Suzuki K.-i.T."/>
            <person name="Hayashi T."/>
            <person name="Toyoda A."/>
            <person name="Oliveira C."/>
            <person name="Osipova E."/>
            <person name="Leigh N.D."/>
            <person name="Simon A."/>
            <person name="Yun M.H."/>
        </authorList>
    </citation>
    <scope>NUCLEOTIDE SEQUENCE</scope>
    <source>
        <strain evidence="2">20211129_DDA</strain>
        <tissue evidence="2">Liver</tissue>
    </source>
</reference>
<keyword evidence="3" id="KW-1185">Reference proteome</keyword>
<name>A0AAV7TE43_PLEWA</name>
<dbReference type="EMBL" id="JANPWB010000007">
    <property type="protein sequence ID" value="KAJ1174599.1"/>
    <property type="molecule type" value="Genomic_DNA"/>
</dbReference>
<protein>
    <submittedName>
        <fullName evidence="2">Uncharacterized protein</fullName>
    </submittedName>
</protein>
<proteinExistence type="predicted"/>
<dbReference type="Proteomes" id="UP001066276">
    <property type="component" value="Chromosome 4_1"/>
</dbReference>
<organism evidence="2 3">
    <name type="scientific">Pleurodeles waltl</name>
    <name type="common">Iberian ribbed newt</name>
    <dbReference type="NCBI Taxonomy" id="8319"/>
    <lineage>
        <taxon>Eukaryota</taxon>
        <taxon>Metazoa</taxon>
        <taxon>Chordata</taxon>
        <taxon>Craniata</taxon>
        <taxon>Vertebrata</taxon>
        <taxon>Euteleostomi</taxon>
        <taxon>Amphibia</taxon>
        <taxon>Batrachia</taxon>
        <taxon>Caudata</taxon>
        <taxon>Salamandroidea</taxon>
        <taxon>Salamandridae</taxon>
        <taxon>Pleurodelinae</taxon>
        <taxon>Pleurodeles</taxon>
    </lineage>
</organism>
<dbReference type="AlphaFoldDB" id="A0AAV7TE43"/>
<sequence length="131" mass="13728">MEKPSRSHRERCRGGNANADKRCSSKVMRRWAGAPGQADGPARITSGRGPVWAGRGAQIGYSAHGRGGAARVDLPSGGLEALKEPPTPIVRGTEVGARESGDVATAGARVDGPAHPNSLTARWESLEPRLR</sequence>
<evidence type="ECO:0000313" key="3">
    <source>
        <dbReference type="Proteomes" id="UP001066276"/>
    </source>
</evidence>
<gene>
    <name evidence="2" type="ORF">NDU88_006419</name>
</gene>
<evidence type="ECO:0000313" key="2">
    <source>
        <dbReference type="EMBL" id="KAJ1174599.1"/>
    </source>
</evidence>
<evidence type="ECO:0000256" key="1">
    <source>
        <dbReference type="SAM" id="MobiDB-lite"/>
    </source>
</evidence>
<feature type="region of interest" description="Disordered" evidence="1">
    <location>
        <begin position="75"/>
        <end position="131"/>
    </location>
</feature>
<accession>A0AAV7TE43</accession>